<organism evidence="2 3">
    <name type="scientific">Sandaracinus amylolyticus</name>
    <dbReference type="NCBI Taxonomy" id="927083"/>
    <lineage>
        <taxon>Bacteria</taxon>
        <taxon>Pseudomonadati</taxon>
        <taxon>Myxococcota</taxon>
        <taxon>Polyangia</taxon>
        <taxon>Polyangiales</taxon>
        <taxon>Sandaracinaceae</taxon>
        <taxon>Sandaracinus</taxon>
    </lineage>
</organism>
<evidence type="ECO:0000256" key="1">
    <source>
        <dbReference type="SAM" id="SignalP"/>
    </source>
</evidence>
<dbReference type="EMBL" id="CP011125">
    <property type="protein sequence ID" value="AKF09915.1"/>
    <property type="molecule type" value="Genomic_DNA"/>
</dbReference>
<sequence length="313" mass="33498">MRASLRLRCSILALALLATACTESLDSPTIVRTPRILAIAGEPPEAAPGEDLLVDAMISIPEDVARPLALRWLSCIDAQEVLRASGFREIELPGTPECDEQMLPEGEPYVVRGERTAELVDTLRALAAAGGFDLTTFETLLATTGLAFFVDVQVLDANGEVVVAGFKRVAMTTRETPTTNPPPPTFLFGTTMITGTGDPFDFTCAAADGVVPTVEPGAEIELVPVLPPGLDEEPWLETFPIFDFTGGLATARENAYYTWLATAGGISEFTTRPPERASEWTAPDEEGPQALWLVVRDGHLGASACRLDVVVAR</sequence>
<dbReference type="PROSITE" id="PS51257">
    <property type="entry name" value="PROKAR_LIPOPROTEIN"/>
    <property type="match status" value="1"/>
</dbReference>
<name>A0A0F6W8D3_9BACT</name>
<evidence type="ECO:0000313" key="2">
    <source>
        <dbReference type="EMBL" id="AKF09915.1"/>
    </source>
</evidence>
<feature type="chain" id="PRO_5002511970" description="Lipoprotein" evidence="1">
    <location>
        <begin position="21"/>
        <end position="313"/>
    </location>
</feature>
<dbReference type="STRING" id="927083.DB32_007064"/>
<dbReference type="KEGG" id="samy:DB32_007064"/>
<evidence type="ECO:0000313" key="3">
    <source>
        <dbReference type="Proteomes" id="UP000034883"/>
    </source>
</evidence>
<keyword evidence="1" id="KW-0732">Signal</keyword>
<evidence type="ECO:0008006" key="4">
    <source>
        <dbReference type="Google" id="ProtNLM"/>
    </source>
</evidence>
<dbReference type="RefSeq" id="WP_053236920.1">
    <property type="nucleotide sequence ID" value="NZ_CP011125.1"/>
</dbReference>
<protein>
    <recommendedName>
        <fullName evidence="4">Lipoprotein</fullName>
    </recommendedName>
</protein>
<gene>
    <name evidence="2" type="ORF">DB32_007064</name>
</gene>
<dbReference type="Proteomes" id="UP000034883">
    <property type="component" value="Chromosome"/>
</dbReference>
<feature type="signal peptide" evidence="1">
    <location>
        <begin position="1"/>
        <end position="20"/>
    </location>
</feature>
<proteinExistence type="predicted"/>
<keyword evidence="3" id="KW-1185">Reference proteome</keyword>
<accession>A0A0F6W8D3</accession>
<dbReference type="AlphaFoldDB" id="A0A0F6W8D3"/>
<reference evidence="2 3" key="1">
    <citation type="submission" date="2015-03" db="EMBL/GenBank/DDBJ databases">
        <title>Genome assembly of Sandaracinus amylolyticus DSM 53668.</title>
        <authorList>
            <person name="Sharma G."/>
            <person name="Subramanian S."/>
        </authorList>
    </citation>
    <scope>NUCLEOTIDE SEQUENCE [LARGE SCALE GENOMIC DNA]</scope>
    <source>
        <strain evidence="2 3">DSM 53668</strain>
    </source>
</reference>